<protein>
    <submittedName>
        <fullName evidence="1">Uncharacterized protein</fullName>
    </submittedName>
</protein>
<proteinExistence type="predicted"/>
<organism evidence="1 2">
    <name type="scientific">Clonostachys chloroleuca</name>
    <dbReference type="NCBI Taxonomy" id="1926264"/>
    <lineage>
        <taxon>Eukaryota</taxon>
        <taxon>Fungi</taxon>
        <taxon>Dikarya</taxon>
        <taxon>Ascomycota</taxon>
        <taxon>Pezizomycotina</taxon>
        <taxon>Sordariomycetes</taxon>
        <taxon>Hypocreomycetidae</taxon>
        <taxon>Hypocreales</taxon>
        <taxon>Bionectriaceae</taxon>
        <taxon>Clonostachys</taxon>
    </lineage>
</organism>
<name>A0AA35PXK0_9HYPO</name>
<evidence type="ECO:0000313" key="1">
    <source>
        <dbReference type="EMBL" id="CAI6063257.1"/>
    </source>
</evidence>
<gene>
    <name evidence="1" type="ORF">CCHLO57077_00011763</name>
</gene>
<evidence type="ECO:0000313" key="2">
    <source>
        <dbReference type="Proteomes" id="UP001160390"/>
    </source>
</evidence>
<dbReference type="EMBL" id="CABFNP030000619">
    <property type="protein sequence ID" value="CAI6063257.1"/>
    <property type="molecule type" value="Genomic_DNA"/>
</dbReference>
<keyword evidence="2" id="KW-1185">Reference proteome</keyword>
<reference evidence="1" key="1">
    <citation type="submission" date="2023-01" db="EMBL/GenBank/DDBJ databases">
        <authorList>
            <person name="Piombo E."/>
        </authorList>
    </citation>
    <scope>NUCLEOTIDE SEQUENCE</scope>
</reference>
<dbReference type="Proteomes" id="UP001160390">
    <property type="component" value="Unassembled WGS sequence"/>
</dbReference>
<accession>A0AA35PXK0</accession>
<comment type="caution">
    <text evidence="1">The sequence shown here is derived from an EMBL/GenBank/DDBJ whole genome shotgun (WGS) entry which is preliminary data.</text>
</comment>
<dbReference type="AlphaFoldDB" id="A0AA35PXK0"/>
<sequence length="156" mass="16945">MEAYLQPSDMPLSDSISTLHLGPPLIASDLSSDHGDSSALNENIEMDHSPVDCPIIQAWVDPDWYWIQEPSKTDEIASHSARPVELLQVPSFESLPDLELVIQSSINNIGSESELAWSSGGSTLVEDDPKMSMKMSSGDPGGHYILGIRLVTVNGR</sequence>